<organism evidence="1">
    <name type="scientific">uncultured bacterium</name>
    <name type="common">gcode 4</name>
    <dbReference type="NCBI Taxonomy" id="1234023"/>
    <lineage>
        <taxon>Bacteria</taxon>
        <taxon>environmental samples</taxon>
    </lineage>
</organism>
<protein>
    <submittedName>
        <fullName evidence="1">Uncharacterized protein</fullName>
    </submittedName>
</protein>
<proteinExistence type="predicted"/>
<comment type="caution">
    <text evidence="1">The sequence shown here is derived from an EMBL/GenBank/DDBJ whole genome shotgun (WGS) entry which is preliminary data.</text>
</comment>
<name>K1YWX3_9BACT</name>
<reference evidence="1" key="1">
    <citation type="journal article" date="2012" name="Science">
        <title>Fermentation, hydrogen, and sulfur metabolism in multiple uncultivated bacterial phyla.</title>
        <authorList>
            <person name="Wrighton K.C."/>
            <person name="Thomas B.C."/>
            <person name="Sharon I."/>
            <person name="Miller C.S."/>
            <person name="Castelle C.J."/>
            <person name="VerBerkmoes N.C."/>
            <person name="Wilkins M.J."/>
            <person name="Hettich R.L."/>
            <person name="Lipton M.S."/>
            <person name="Williams K.H."/>
            <person name="Long P.E."/>
            <person name="Banfield J.F."/>
        </authorList>
    </citation>
    <scope>NUCLEOTIDE SEQUENCE [LARGE SCALE GENOMIC DNA]</scope>
</reference>
<sequence>MHSETSTLGVKKTFFFLAIFLLAGGLIILSIASHNNGEKEVASMSINLEEWEKLSGWDKEKKTFEELSLSGSSNVRDFYYHRFS</sequence>
<dbReference type="EMBL" id="AMFJ01034253">
    <property type="protein sequence ID" value="EKD29829.1"/>
    <property type="molecule type" value="Genomic_DNA"/>
</dbReference>
<gene>
    <name evidence="1" type="ORF">ACD_78C00253G0001</name>
</gene>
<evidence type="ECO:0000313" key="1">
    <source>
        <dbReference type="EMBL" id="EKD29829.1"/>
    </source>
</evidence>
<feature type="non-terminal residue" evidence="1">
    <location>
        <position position="84"/>
    </location>
</feature>
<dbReference type="AlphaFoldDB" id="K1YWX3"/>
<accession>K1YWX3</accession>